<name>A0AAE3I0Z3_9RALS</name>
<proteinExistence type="predicted"/>
<sequence length="107" mass="12063">MSDKLTQASEWLRSEDNLSPLALVVRRQFPGATVFPIESLPERGEDIHGLLIDPDKVARIEIHRECPEMDVAGSIEMIDLQTYRTTVRSKNTRRMLDAAVDFLGGPQ</sequence>
<accession>A0AAE3I0Z3</accession>
<reference evidence="1" key="2">
    <citation type="submission" date="2023-02" db="EMBL/GenBank/DDBJ databases">
        <authorList>
            <person name="Lu C.-H."/>
        </authorList>
    </citation>
    <scope>NUCLEOTIDE SEQUENCE</scope>
    <source>
        <strain evidence="1">22TCCZM01-4</strain>
    </source>
</reference>
<protein>
    <submittedName>
        <fullName evidence="1">Uncharacterized protein</fullName>
    </submittedName>
</protein>
<evidence type="ECO:0000313" key="2">
    <source>
        <dbReference type="Proteomes" id="UP001164374"/>
    </source>
</evidence>
<comment type="caution">
    <text evidence="1">The sequence shown here is derived from an EMBL/GenBank/DDBJ whole genome shotgun (WGS) entry which is preliminary data.</text>
</comment>
<dbReference type="EMBL" id="JAOCQJ010000002">
    <property type="protein sequence ID" value="MCT7315571.1"/>
    <property type="molecule type" value="Genomic_DNA"/>
</dbReference>
<gene>
    <name evidence="1" type="ORF">N5I87_06110</name>
</gene>
<organism evidence="1 2">
    <name type="scientific">Ralstonia mojiangensis</name>
    <dbReference type="NCBI Taxonomy" id="2953895"/>
    <lineage>
        <taxon>Bacteria</taxon>
        <taxon>Pseudomonadati</taxon>
        <taxon>Pseudomonadota</taxon>
        <taxon>Betaproteobacteria</taxon>
        <taxon>Burkholderiales</taxon>
        <taxon>Burkholderiaceae</taxon>
        <taxon>Ralstonia</taxon>
    </lineage>
</organism>
<dbReference type="Proteomes" id="UP001164374">
    <property type="component" value="Unassembled WGS sequence"/>
</dbReference>
<dbReference type="AlphaFoldDB" id="A0AAE3I0Z3"/>
<evidence type="ECO:0000313" key="1">
    <source>
        <dbReference type="EMBL" id="MCT7315571.1"/>
    </source>
</evidence>
<dbReference type="RefSeq" id="WP_260798748.1">
    <property type="nucleotide sequence ID" value="NZ_JAOCQJ010000002.1"/>
</dbReference>
<reference evidence="1" key="1">
    <citation type="journal article" date="2023" name="Front. Microbiol.">
        <title>Ralstonia chuxiongensis sp. nov., Ralstonia mojiangensis sp. nov., and Ralstonia soli sp. nov., isolated from tobacco fields, are three novel species in the family Burkholderiaceae.</title>
        <authorList>
            <person name="Lu C.H."/>
            <person name="Zhang Y.Y."/>
            <person name="Jiang N."/>
            <person name="Chen W."/>
            <person name="Shao X."/>
            <person name="Zhao Z.M."/>
            <person name="Lu W.L."/>
            <person name="Hu X."/>
            <person name="Xi Y.X."/>
            <person name="Zou S.Y."/>
            <person name="Wei Q.J."/>
            <person name="Lin Z.L."/>
            <person name="Gong L."/>
            <person name="Gai X.T."/>
            <person name="Zhang L.Q."/>
            <person name="Li J.Y."/>
            <person name="Jin Y."/>
            <person name="Xia Z.Y."/>
        </authorList>
    </citation>
    <scope>NUCLEOTIDE SEQUENCE</scope>
    <source>
        <strain evidence="1">22TCCZM01-4</strain>
    </source>
</reference>